<reference evidence="3" key="2">
    <citation type="submission" date="2021-05" db="UniProtKB">
        <authorList>
            <consortium name="EnsemblPlants"/>
        </authorList>
    </citation>
    <scope>IDENTIFICATION</scope>
    <source>
        <strain evidence="3">subsp. malaccensis</strain>
    </source>
</reference>
<evidence type="ECO:0000313" key="3">
    <source>
        <dbReference type="EnsemblPlants" id="Ma08_p34350.1"/>
    </source>
</evidence>
<proteinExistence type="predicted"/>
<feature type="compositionally biased region" description="Polar residues" evidence="1">
    <location>
        <begin position="36"/>
        <end position="50"/>
    </location>
</feature>
<dbReference type="InParanoid" id="A0A804KE14"/>
<evidence type="ECO:0000313" key="4">
    <source>
        <dbReference type="Proteomes" id="UP000012960"/>
    </source>
</evidence>
<dbReference type="PANTHER" id="PTHR35167">
    <property type="entry name" value="OS05G0216466 PROTEIN"/>
    <property type="match status" value="1"/>
</dbReference>
<evidence type="ECO:0000313" key="2">
    <source>
        <dbReference type="EMBL" id="CAG1833591.1"/>
    </source>
</evidence>
<protein>
    <submittedName>
        <fullName evidence="2">(wild Malaysian banana) hypothetical protein</fullName>
    </submittedName>
</protein>
<dbReference type="PANTHER" id="PTHR35167:SF3">
    <property type="entry name" value="OS05G0216466 PROTEIN"/>
    <property type="match status" value="1"/>
</dbReference>
<evidence type="ECO:0000256" key="1">
    <source>
        <dbReference type="SAM" id="MobiDB-lite"/>
    </source>
</evidence>
<name>A0A804KE14_MUSAM</name>
<organism evidence="3 4">
    <name type="scientific">Musa acuminata subsp. malaccensis</name>
    <name type="common">Wild banana</name>
    <name type="synonym">Musa malaccensis</name>
    <dbReference type="NCBI Taxonomy" id="214687"/>
    <lineage>
        <taxon>Eukaryota</taxon>
        <taxon>Viridiplantae</taxon>
        <taxon>Streptophyta</taxon>
        <taxon>Embryophyta</taxon>
        <taxon>Tracheophyta</taxon>
        <taxon>Spermatophyta</taxon>
        <taxon>Magnoliopsida</taxon>
        <taxon>Liliopsida</taxon>
        <taxon>Zingiberales</taxon>
        <taxon>Musaceae</taxon>
        <taxon>Musa</taxon>
    </lineage>
</organism>
<sequence length="306" mass="34240">MDALLGANLAILPSFSGDLFTPAELSAATQLVQLRGSTRGESSAPQKPTFSPSVSSSLSSVGTRRKAPLETETGEELCPRRRKKWRYRLVVDLYAAAERVVQAPPIAPPRKALRVRSYGGRQGRCRRLRHPVQEETEEEESVGEDETSTYKWTPAAPHLRATLHWFVLLPPVTDGSSPPTSRRRPQDRDPATFAIVVEVGSEEIYIVDRDIGVLDAAATGETEHCWSTGFKLTPAENFARAASCTECHQFEYFLDSENPRWTWVPHPLLLLLLPRQLRRRSWGVMGEERPAFSKMDSTSVLFLRAT</sequence>
<dbReference type="Proteomes" id="UP000012960">
    <property type="component" value="Unplaced"/>
</dbReference>
<gene>
    <name evidence="2" type="ORF">GSMUA_95120.1</name>
</gene>
<dbReference type="EMBL" id="HG996472">
    <property type="protein sequence ID" value="CAG1833591.1"/>
    <property type="molecule type" value="Genomic_DNA"/>
</dbReference>
<dbReference type="AlphaFoldDB" id="A0A804KE14"/>
<reference evidence="2" key="1">
    <citation type="submission" date="2021-03" db="EMBL/GenBank/DDBJ databases">
        <authorList>
            <consortium name="Genoscope - CEA"/>
            <person name="William W."/>
        </authorList>
    </citation>
    <scope>NUCLEOTIDE SEQUENCE</scope>
    <source>
        <strain evidence="2">Doubled-haploid Pahang</strain>
    </source>
</reference>
<accession>A0A804KE14</accession>
<feature type="region of interest" description="Disordered" evidence="1">
    <location>
        <begin position="36"/>
        <end position="77"/>
    </location>
</feature>
<dbReference type="EnsemblPlants" id="Ma08_t34350.1">
    <property type="protein sequence ID" value="Ma08_p34350.1"/>
    <property type="gene ID" value="Ma08_g34350"/>
</dbReference>
<feature type="compositionally biased region" description="Low complexity" evidence="1">
    <location>
        <begin position="51"/>
        <end position="61"/>
    </location>
</feature>
<dbReference type="Gramene" id="Ma08_t34350.1">
    <property type="protein sequence ID" value="Ma08_p34350.1"/>
    <property type="gene ID" value="Ma08_g34350"/>
</dbReference>
<keyword evidence="4" id="KW-1185">Reference proteome</keyword>